<organism evidence="1 2">
    <name type="scientific">Septoria linicola</name>
    <dbReference type="NCBI Taxonomy" id="215465"/>
    <lineage>
        <taxon>Eukaryota</taxon>
        <taxon>Fungi</taxon>
        <taxon>Dikarya</taxon>
        <taxon>Ascomycota</taxon>
        <taxon>Pezizomycotina</taxon>
        <taxon>Dothideomycetes</taxon>
        <taxon>Dothideomycetidae</taxon>
        <taxon>Mycosphaerellales</taxon>
        <taxon>Mycosphaerellaceae</taxon>
        <taxon>Septoria</taxon>
    </lineage>
</organism>
<name>A0A9Q9ER62_9PEZI</name>
<accession>A0A9Q9ER62</accession>
<protein>
    <submittedName>
        <fullName evidence="1">Uncharacterized protein</fullName>
    </submittedName>
</protein>
<reference evidence="1" key="1">
    <citation type="submission" date="2022-06" db="EMBL/GenBank/DDBJ databases">
        <title>Complete genome sequences of two strains of the flax pathogen Septoria linicola.</title>
        <authorList>
            <person name="Lapalu N."/>
            <person name="Simon A."/>
            <person name="Demenou B."/>
            <person name="Paumier D."/>
            <person name="Guillot M.-P."/>
            <person name="Gout L."/>
            <person name="Valade R."/>
        </authorList>
    </citation>
    <scope>NUCLEOTIDE SEQUENCE</scope>
    <source>
        <strain evidence="1">SE15195</strain>
    </source>
</reference>
<evidence type="ECO:0000313" key="1">
    <source>
        <dbReference type="EMBL" id="USW59567.1"/>
    </source>
</evidence>
<keyword evidence="2" id="KW-1185">Reference proteome</keyword>
<dbReference type="EMBL" id="CP099429">
    <property type="protein sequence ID" value="USW59567.1"/>
    <property type="molecule type" value="Genomic_DNA"/>
</dbReference>
<evidence type="ECO:0000313" key="2">
    <source>
        <dbReference type="Proteomes" id="UP001056384"/>
    </source>
</evidence>
<dbReference type="Proteomes" id="UP001056384">
    <property type="component" value="Chromosome 12"/>
</dbReference>
<dbReference type="AlphaFoldDB" id="A0A9Q9ER62"/>
<gene>
    <name evidence="1" type="ORF">Slin15195_G128860</name>
</gene>
<sequence>MVNAARWLSAIASSHVCLSYAQNIRQTCNDIEAQFSDAGDVTTFSSGKPSIIGSSLLNRFRHAWSNLLLLKTCQSHYVLLGSGECHSQSSRVGTLRILASQARLEYIYRLGFE</sequence>
<proteinExistence type="predicted"/>